<dbReference type="GeneID" id="59148738"/>
<dbReference type="RefSeq" id="WP_192819331.1">
    <property type="nucleotide sequence ID" value="NZ_CP062310.1"/>
</dbReference>
<protein>
    <submittedName>
        <fullName evidence="2">Uncharacterized protein</fullName>
    </submittedName>
</protein>
<proteinExistence type="predicted"/>
<dbReference type="KEGG" id="thel:IG193_02540"/>
<sequence>MYGPVIAWTGDQKSHPVARTQMFLGILLSEFEIEDSLHAMGALKSWVSSTLHLNFIYSGQIEMSWMRYSREALLLLATALLTAYFLLFFTGYSEAPHAILADARNRVLESRGWRFREGVNCSDGSALVAGNVSLKEHKLLTSVTIMPRHGTPQAYLFYANRSASFVNMEGAWVSRGGGWRVEDTILVRLIDLALSAEEKVLSKSGTEARVLFSGTCNPLCLNVFNDVSGLAGSRAGAPSHYSGIILLMDRVPSRIILVFKGAEGSCSVEYAVFNFNEDVQVAPPGI</sequence>
<feature type="transmembrane region" description="Helical" evidence="1">
    <location>
        <begin position="72"/>
        <end position="92"/>
    </location>
</feature>
<accession>A0A7L9FHX2</accession>
<organism evidence="2 3">
    <name type="scientific">Infirmifilum lucidum</name>
    <dbReference type="NCBI Taxonomy" id="2776706"/>
    <lineage>
        <taxon>Archaea</taxon>
        <taxon>Thermoproteota</taxon>
        <taxon>Thermoprotei</taxon>
        <taxon>Thermofilales</taxon>
        <taxon>Thermofilaceae</taxon>
        <taxon>Infirmifilum</taxon>
    </lineage>
</organism>
<dbReference type="Proteomes" id="UP000594121">
    <property type="component" value="Chromosome"/>
</dbReference>
<reference evidence="2 3" key="1">
    <citation type="submission" date="2020-10" db="EMBL/GenBank/DDBJ databases">
        <title>Thermofilum lucidum 3507LT sp. nov. a novel member of Thermofilaceae family isolated from Chile hot spring, and proposal of description order Thermofilales.</title>
        <authorList>
            <person name="Zayulina K.S."/>
            <person name="Elcheninov A.G."/>
            <person name="Toshchakov S.V."/>
            <person name="Kublanov I.V."/>
        </authorList>
    </citation>
    <scope>NUCLEOTIDE SEQUENCE [LARGE SCALE GENOMIC DNA]</scope>
    <source>
        <strain evidence="2 3">3507LT</strain>
    </source>
</reference>
<dbReference type="InParanoid" id="A0A7L9FHX2"/>
<dbReference type="AlphaFoldDB" id="A0A7L9FHX2"/>
<evidence type="ECO:0000313" key="3">
    <source>
        <dbReference type="Proteomes" id="UP000594121"/>
    </source>
</evidence>
<evidence type="ECO:0000313" key="2">
    <source>
        <dbReference type="EMBL" id="QOJ79359.1"/>
    </source>
</evidence>
<keyword evidence="1" id="KW-0812">Transmembrane</keyword>
<name>A0A7L9FHX2_9CREN</name>
<keyword evidence="1" id="KW-0472">Membrane</keyword>
<keyword evidence="1" id="KW-1133">Transmembrane helix</keyword>
<keyword evidence="3" id="KW-1185">Reference proteome</keyword>
<dbReference type="EMBL" id="CP062310">
    <property type="protein sequence ID" value="QOJ79359.1"/>
    <property type="molecule type" value="Genomic_DNA"/>
</dbReference>
<evidence type="ECO:0000256" key="1">
    <source>
        <dbReference type="SAM" id="Phobius"/>
    </source>
</evidence>
<gene>
    <name evidence="2" type="ORF">IG193_02540</name>
</gene>